<proteinExistence type="predicted"/>
<dbReference type="Proteomes" id="UP000011713">
    <property type="component" value="Unassembled WGS sequence"/>
</dbReference>
<organism evidence="1 2">
    <name type="scientific">Hyaloperonospora arabidopsidis (strain Emoy2)</name>
    <name type="common">Downy mildew agent</name>
    <name type="synonym">Peronospora arabidopsidis</name>
    <dbReference type="NCBI Taxonomy" id="559515"/>
    <lineage>
        <taxon>Eukaryota</taxon>
        <taxon>Sar</taxon>
        <taxon>Stramenopiles</taxon>
        <taxon>Oomycota</taxon>
        <taxon>Peronosporomycetes</taxon>
        <taxon>Peronosporales</taxon>
        <taxon>Peronosporaceae</taxon>
        <taxon>Hyaloperonospora</taxon>
    </lineage>
</organism>
<accession>M4BEF4</accession>
<dbReference type="AlphaFoldDB" id="M4BEF4"/>
<protein>
    <submittedName>
        <fullName evidence="1">Uncharacterized protein</fullName>
    </submittedName>
</protein>
<dbReference type="InParanoid" id="M4BEF4"/>
<keyword evidence="2" id="KW-1185">Reference proteome</keyword>
<evidence type="ECO:0000313" key="1">
    <source>
        <dbReference type="EnsemblProtists" id="HpaP804672"/>
    </source>
</evidence>
<sequence length="64" mass="7063">MARGGRRTVARRLAVVADMEGSSITRTRSSDSFYLPREMAMSNVTVTPGSNIFGYQEIGHELPM</sequence>
<dbReference type="HOGENOM" id="CLU_2872411_0_0_1"/>
<dbReference type="EMBL" id="JH598174">
    <property type="status" value="NOT_ANNOTATED_CDS"/>
    <property type="molecule type" value="Genomic_DNA"/>
</dbReference>
<name>M4BEF4_HYAAE</name>
<reference evidence="2" key="1">
    <citation type="journal article" date="2010" name="Science">
        <title>Signatures of adaptation to obligate biotrophy in the Hyaloperonospora arabidopsidis genome.</title>
        <authorList>
            <person name="Baxter L."/>
            <person name="Tripathy S."/>
            <person name="Ishaque N."/>
            <person name="Boot N."/>
            <person name="Cabral A."/>
            <person name="Kemen E."/>
            <person name="Thines M."/>
            <person name="Ah-Fong A."/>
            <person name="Anderson R."/>
            <person name="Badejoko W."/>
            <person name="Bittner-Eddy P."/>
            <person name="Boore J.L."/>
            <person name="Chibucos M.C."/>
            <person name="Coates M."/>
            <person name="Dehal P."/>
            <person name="Delehaunty K."/>
            <person name="Dong S."/>
            <person name="Downton P."/>
            <person name="Dumas B."/>
            <person name="Fabro G."/>
            <person name="Fronick C."/>
            <person name="Fuerstenberg S.I."/>
            <person name="Fulton L."/>
            <person name="Gaulin E."/>
            <person name="Govers F."/>
            <person name="Hughes L."/>
            <person name="Humphray S."/>
            <person name="Jiang R.H."/>
            <person name="Judelson H."/>
            <person name="Kamoun S."/>
            <person name="Kyung K."/>
            <person name="Meijer H."/>
            <person name="Minx P."/>
            <person name="Morris P."/>
            <person name="Nelson J."/>
            <person name="Phuntumart V."/>
            <person name="Qutob D."/>
            <person name="Rehmany A."/>
            <person name="Rougon-Cardoso A."/>
            <person name="Ryden P."/>
            <person name="Torto-Alalibo T."/>
            <person name="Studholme D."/>
            <person name="Wang Y."/>
            <person name="Win J."/>
            <person name="Wood J."/>
            <person name="Clifton S.W."/>
            <person name="Rogers J."/>
            <person name="Van den Ackerveken G."/>
            <person name="Jones J.D."/>
            <person name="McDowell J.M."/>
            <person name="Beynon J."/>
            <person name="Tyler B.M."/>
        </authorList>
    </citation>
    <scope>NUCLEOTIDE SEQUENCE [LARGE SCALE GENOMIC DNA]</scope>
    <source>
        <strain evidence="2">Emoy2</strain>
    </source>
</reference>
<dbReference type="VEuPathDB" id="FungiDB:HpaG804672"/>
<dbReference type="EnsemblProtists" id="HpaT804672">
    <property type="protein sequence ID" value="HpaP804672"/>
    <property type="gene ID" value="HpaG804672"/>
</dbReference>
<evidence type="ECO:0000313" key="2">
    <source>
        <dbReference type="Proteomes" id="UP000011713"/>
    </source>
</evidence>
<reference evidence="1" key="2">
    <citation type="submission" date="2015-06" db="UniProtKB">
        <authorList>
            <consortium name="EnsemblProtists"/>
        </authorList>
    </citation>
    <scope>IDENTIFICATION</scope>
    <source>
        <strain evidence="1">Emoy2</strain>
    </source>
</reference>